<dbReference type="AlphaFoldDB" id="A0A8J8K7D6"/>
<comment type="caution">
    <text evidence="3">The sequence shown here is derived from an EMBL/GenBank/DDBJ whole genome shotgun (WGS) entry which is preliminary data.</text>
</comment>
<feature type="region of interest" description="Disordered" evidence="1">
    <location>
        <begin position="21"/>
        <end position="46"/>
    </location>
</feature>
<keyword evidence="4" id="KW-1185">Reference proteome</keyword>
<dbReference type="RefSeq" id="WP_173778011.1">
    <property type="nucleotide sequence ID" value="NZ_JABSNO010000002.1"/>
</dbReference>
<organism evidence="3 4">
    <name type="scientific">Frigoriflavimonas asaccharolytica</name>
    <dbReference type="NCBI Taxonomy" id="2735899"/>
    <lineage>
        <taxon>Bacteria</taxon>
        <taxon>Pseudomonadati</taxon>
        <taxon>Bacteroidota</taxon>
        <taxon>Flavobacteriia</taxon>
        <taxon>Flavobacteriales</taxon>
        <taxon>Weeksellaceae</taxon>
        <taxon>Frigoriflavimonas</taxon>
    </lineage>
</organism>
<proteinExistence type="predicted"/>
<evidence type="ECO:0000313" key="3">
    <source>
        <dbReference type="EMBL" id="NRS91381.1"/>
    </source>
</evidence>
<gene>
    <name evidence="3" type="ORF">HNQ03_000447</name>
</gene>
<evidence type="ECO:0000313" key="4">
    <source>
        <dbReference type="Proteomes" id="UP000610746"/>
    </source>
</evidence>
<dbReference type="Pfam" id="PF10988">
    <property type="entry name" value="DUF2807"/>
    <property type="match status" value="1"/>
</dbReference>
<reference evidence="3" key="1">
    <citation type="submission" date="2020-05" db="EMBL/GenBank/DDBJ databases">
        <title>Genomic Encyclopedia of Type Strains, Phase IV (KMG-V): Genome sequencing to study the core and pangenomes of soil and plant-associated prokaryotes.</title>
        <authorList>
            <person name="Whitman W."/>
        </authorList>
    </citation>
    <scope>NUCLEOTIDE SEQUENCE</scope>
    <source>
        <strain evidence="3">16F</strain>
    </source>
</reference>
<dbReference type="Proteomes" id="UP000610746">
    <property type="component" value="Unassembled WGS sequence"/>
</dbReference>
<dbReference type="Gene3D" id="2.160.20.120">
    <property type="match status" value="1"/>
</dbReference>
<dbReference type="InterPro" id="IPR021255">
    <property type="entry name" value="DUF2807"/>
</dbReference>
<accession>A0A8J8K7D6</accession>
<evidence type="ECO:0000256" key="1">
    <source>
        <dbReference type="SAM" id="MobiDB-lite"/>
    </source>
</evidence>
<protein>
    <submittedName>
        <fullName evidence="3">Cytoskeletal protein CcmA (Bactofilin family)</fullName>
    </submittedName>
</protein>
<evidence type="ECO:0000259" key="2">
    <source>
        <dbReference type="Pfam" id="PF10988"/>
    </source>
</evidence>
<name>A0A8J8K7D6_9FLAO</name>
<dbReference type="EMBL" id="JABSNO010000002">
    <property type="protein sequence ID" value="NRS91381.1"/>
    <property type="molecule type" value="Genomic_DNA"/>
</dbReference>
<sequence length="276" mass="29229">MKKSILILSSFLMVSTSCIQTSGSNGKKGEDGISFSLNGNEGKGPIKEKTVTENFSRVEVSNAIEAEIFKSTENKVVISAPYDILEYVDASLQSDGTMRIGINNNSSWNTGISTKNIRVKIYTKELTFVEANSSAEITLRDKFSNEKMEVNVSSSGEMMGDLETNNLKMYIGSSGEFEGTIWADVGDISVNSSGDANLKGKIQNAAISVSSSGYLDGKNLEIKNGKLEASSSGSLDVMISVNANADASSSGSINIKKMGNAAITKSESSSGSVSIQ</sequence>
<feature type="domain" description="Putative auto-transporter adhesin head GIN" evidence="2">
    <location>
        <begin position="54"/>
        <end position="256"/>
    </location>
</feature>
<dbReference type="PROSITE" id="PS51257">
    <property type="entry name" value="PROKAR_LIPOPROTEIN"/>
    <property type="match status" value="1"/>
</dbReference>